<dbReference type="Pfam" id="PF01381">
    <property type="entry name" value="HTH_3"/>
    <property type="match status" value="1"/>
</dbReference>
<dbReference type="EMBL" id="JAGYPF010000003">
    <property type="protein sequence ID" value="MBS4214284.1"/>
    <property type="molecule type" value="Genomic_DNA"/>
</dbReference>
<dbReference type="PROSITE" id="PS50943">
    <property type="entry name" value="HTH_CROC1"/>
    <property type="match status" value="1"/>
</dbReference>
<dbReference type="RefSeq" id="WP_213118761.1">
    <property type="nucleotide sequence ID" value="NZ_JAGYPF010000003.1"/>
</dbReference>
<comment type="caution">
    <text evidence="2">The sequence shown here is derived from an EMBL/GenBank/DDBJ whole genome shotgun (WGS) entry which is preliminary data.</text>
</comment>
<organism evidence="2 3">
    <name type="scientific">Neobacillus rhizophilus</name>
    <dbReference type="NCBI Taxonomy" id="2833579"/>
    <lineage>
        <taxon>Bacteria</taxon>
        <taxon>Bacillati</taxon>
        <taxon>Bacillota</taxon>
        <taxon>Bacilli</taxon>
        <taxon>Bacillales</taxon>
        <taxon>Bacillaceae</taxon>
        <taxon>Neobacillus</taxon>
    </lineage>
</organism>
<protein>
    <submittedName>
        <fullName evidence="2">Helix-turn-helix transcriptional regulator</fullName>
    </submittedName>
</protein>
<reference evidence="2" key="1">
    <citation type="submission" date="2021-05" db="EMBL/GenBank/DDBJ databases">
        <title>Novel Bacillus species.</title>
        <authorList>
            <person name="Liu G."/>
        </authorList>
    </citation>
    <scope>NUCLEOTIDE SEQUENCE</scope>
    <source>
        <strain evidence="2">FJAT-49825</strain>
    </source>
</reference>
<evidence type="ECO:0000313" key="3">
    <source>
        <dbReference type="Proteomes" id="UP000679749"/>
    </source>
</evidence>
<evidence type="ECO:0000259" key="1">
    <source>
        <dbReference type="PROSITE" id="PS50943"/>
    </source>
</evidence>
<dbReference type="AlphaFoldDB" id="A0A942UBG0"/>
<dbReference type="InterPro" id="IPR001387">
    <property type="entry name" value="Cro/C1-type_HTH"/>
</dbReference>
<dbReference type="InterPro" id="IPR010982">
    <property type="entry name" value="Lambda_DNA-bd_dom_sf"/>
</dbReference>
<keyword evidence="3" id="KW-1185">Reference proteome</keyword>
<feature type="domain" description="HTH cro/C1-type" evidence="1">
    <location>
        <begin position="6"/>
        <end position="60"/>
    </location>
</feature>
<dbReference type="Proteomes" id="UP000679749">
    <property type="component" value="Unassembled WGS sequence"/>
</dbReference>
<proteinExistence type="predicted"/>
<evidence type="ECO:0000313" key="2">
    <source>
        <dbReference type="EMBL" id="MBS4214284.1"/>
    </source>
</evidence>
<dbReference type="SMART" id="SM00530">
    <property type="entry name" value="HTH_XRE"/>
    <property type="match status" value="1"/>
</dbReference>
<dbReference type="CDD" id="cd00093">
    <property type="entry name" value="HTH_XRE"/>
    <property type="match status" value="1"/>
</dbReference>
<dbReference type="SUPFAM" id="SSF47413">
    <property type="entry name" value="lambda repressor-like DNA-binding domains"/>
    <property type="match status" value="1"/>
</dbReference>
<accession>A0A942UBG0</accession>
<sequence>MKREWLIKLRKSKKMTQKHISSAAFIDRAYYAQIESGIRNPSINVAKSIAHVLGFNPIKFFQEDLDPSLKDYYSPKVTILDPTATETFNNRTGLILYLFNNLDVYYQHANTFLLSGVKNCRHCFLFDHKENLRIYEQNFNKILNKNNEKYVTFISLEEFSEEDMMNRLNTLLTENDEINVWVKGNPNYYGSVLKNYLTKHSLFVVSYNSTMLTASAHIDLMRKYPYLMHDREIFDSRLYKTATILPPLFIQENL</sequence>
<dbReference type="GO" id="GO:0003677">
    <property type="term" value="F:DNA binding"/>
    <property type="evidence" value="ECO:0007669"/>
    <property type="project" value="InterPro"/>
</dbReference>
<gene>
    <name evidence="2" type="ORF">KHA99_17685</name>
</gene>
<name>A0A942UBG0_9BACI</name>
<dbReference type="Gene3D" id="1.10.260.40">
    <property type="entry name" value="lambda repressor-like DNA-binding domains"/>
    <property type="match status" value="1"/>
</dbReference>